<proteinExistence type="predicted"/>
<dbReference type="OrthoDB" id="9786503at2"/>
<feature type="domain" description="FAD/NAD(P)-binding" evidence="1">
    <location>
        <begin position="2"/>
        <end position="39"/>
    </location>
</feature>
<protein>
    <submittedName>
        <fullName evidence="2">FAD-dependent oxidoreductase</fullName>
    </submittedName>
</protein>
<dbReference type="Proteomes" id="UP000306628">
    <property type="component" value="Unassembled WGS sequence"/>
</dbReference>
<organism evidence="2 3">
    <name type="scientific">Nonomuraea zeae</name>
    <dbReference type="NCBI Taxonomy" id="1642303"/>
    <lineage>
        <taxon>Bacteria</taxon>
        <taxon>Bacillati</taxon>
        <taxon>Actinomycetota</taxon>
        <taxon>Actinomycetes</taxon>
        <taxon>Streptosporangiales</taxon>
        <taxon>Streptosporangiaceae</taxon>
        <taxon>Nonomuraea</taxon>
    </lineage>
</organism>
<dbReference type="EMBL" id="VCKX01000332">
    <property type="protein sequence ID" value="TMR19272.1"/>
    <property type="molecule type" value="Genomic_DNA"/>
</dbReference>
<gene>
    <name evidence="2" type="ORF">ETD85_53015</name>
</gene>
<comment type="caution">
    <text evidence="2">The sequence shown here is derived from an EMBL/GenBank/DDBJ whole genome shotgun (WGS) entry which is preliminary data.</text>
</comment>
<reference evidence="2 3" key="1">
    <citation type="submission" date="2019-05" db="EMBL/GenBank/DDBJ databases">
        <title>Draft genome sequence of Nonomuraea zeae DSM 100528.</title>
        <authorList>
            <person name="Saricaoglu S."/>
            <person name="Isik K."/>
        </authorList>
    </citation>
    <scope>NUCLEOTIDE SEQUENCE [LARGE SCALE GENOMIC DNA]</scope>
    <source>
        <strain evidence="2 3">DSM 100528</strain>
    </source>
</reference>
<dbReference type="Pfam" id="PF07992">
    <property type="entry name" value="Pyr_redox_2"/>
    <property type="match status" value="1"/>
</dbReference>
<dbReference type="Gene3D" id="3.50.50.60">
    <property type="entry name" value="FAD/NAD(P)-binding domain"/>
    <property type="match status" value="1"/>
</dbReference>
<dbReference type="InterPro" id="IPR036188">
    <property type="entry name" value="FAD/NAD-bd_sf"/>
</dbReference>
<feature type="non-terminal residue" evidence="2">
    <location>
        <position position="101"/>
    </location>
</feature>
<accession>A0A5S4FH44</accession>
<dbReference type="AlphaFoldDB" id="A0A5S4FH44"/>
<evidence type="ECO:0000259" key="1">
    <source>
        <dbReference type="Pfam" id="PF07992"/>
    </source>
</evidence>
<dbReference type="SUPFAM" id="SSF51905">
    <property type="entry name" value="FAD/NAD(P)-binding domain"/>
    <property type="match status" value="1"/>
</dbReference>
<evidence type="ECO:0000313" key="3">
    <source>
        <dbReference type="Proteomes" id="UP000306628"/>
    </source>
</evidence>
<name>A0A5S4FH44_9ACTN</name>
<sequence length="101" mass="10356">MFDVVIVGGGPAGLAAALTLGRVHRPVLLLDAGQGRNAPAENVHNFLTRDGTPPAELRELGHAELAEYPAVQTRAGTVTSASALGGGCLLYTSPSPRDPKT</sequence>
<evidence type="ECO:0000313" key="2">
    <source>
        <dbReference type="EMBL" id="TMR19272.1"/>
    </source>
</evidence>
<keyword evidence="3" id="KW-1185">Reference proteome</keyword>
<dbReference type="InterPro" id="IPR023753">
    <property type="entry name" value="FAD/NAD-binding_dom"/>
</dbReference>
<dbReference type="RefSeq" id="WP_138697455.1">
    <property type="nucleotide sequence ID" value="NZ_VCKX01000332.1"/>
</dbReference>
<dbReference type="GO" id="GO:0016491">
    <property type="term" value="F:oxidoreductase activity"/>
    <property type="evidence" value="ECO:0007669"/>
    <property type="project" value="InterPro"/>
</dbReference>